<proteinExistence type="inferred from homology"/>
<dbReference type="InterPro" id="IPR058163">
    <property type="entry name" value="LysR-type_TF_proteobact-type"/>
</dbReference>
<evidence type="ECO:0000313" key="7">
    <source>
        <dbReference type="Proteomes" id="UP001566331"/>
    </source>
</evidence>
<evidence type="ECO:0000313" key="6">
    <source>
        <dbReference type="EMBL" id="MEZ0474328.1"/>
    </source>
</evidence>
<comment type="similarity">
    <text evidence="1">Belongs to the LysR transcriptional regulatory family.</text>
</comment>
<protein>
    <submittedName>
        <fullName evidence="6">LysR substrate-binding domain-containing protein</fullName>
    </submittedName>
</protein>
<dbReference type="PANTHER" id="PTHR30537">
    <property type="entry name" value="HTH-TYPE TRANSCRIPTIONAL REGULATOR"/>
    <property type="match status" value="1"/>
</dbReference>
<dbReference type="Pfam" id="PF03466">
    <property type="entry name" value="LysR_substrate"/>
    <property type="match status" value="1"/>
</dbReference>
<evidence type="ECO:0000256" key="4">
    <source>
        <dbReference type="ARBA" id="ARBA00023163"/>
    </source>
</evidence>
<keyword evidence="4" id="KW-0804">Transcription</keyword>
<evidence type="ECO:0000256" key="1">
    <source>
        <dbReference type="ARBA" id="ARBA00009437"/>
    </source>
</evidence>
<feature type="domain" description="HTH lysR-type" evidence="5">
    <location>
        <begin position="11"/>
        <end position="68"/>
    </location>
</feature>
<organism evidence="6 7">
    <name type="scientific">Luteimonas salinilitoris</name>
    <dbReference type="NCBI Taxonomy" id="3237697"/>
    <lineage>
        <taxon>Bacteria</taxon>
        <taxon>Pseudomonadati</taxon>
        <taxon>Pseudomonadota</taxon>
        <taxon>Gammaproteobacteria</taxon>
        <taxon>Lysobacterales</taxon>
        <taxon>Lysobacteraceae</taxon>
        <taxon>Luteimonas</taxon>
    </lineage>
</organism>
<dbReference type="Gene3D" id="1.10.10.10">
    <property type="entry name" value="Winged helix-like DNA-binding domain superfamily/Winged helix DNA-binding domain"/>
    <property type="match status" value="1"/>
</dbReference>
<dbReference type="Gene3D" id="3.40.190.10">
    <property type="entry name" value="Periplasmic binding protein-like II"/>
    <property type="match status" value="2"/>
</dbReference>
<dbReference type="SUPFAM" id="SSF46785">
    <property type="entry name" value="Winged helix' DNA-binding domain"/>
    <property type="match status" value="1"/>
</dbReference>
<keyword evidence="3" id="KW-0238">DNA-binding</keyword>
<dbReference type="Proteomes" id="UP001566331">
    <property type="component" value="Unassembled WGS sequence"/>
</dbReference>
<dbReference type="InterPro" id="IPR036390">
    <property type="entry name" value="WH_DNA-bd_sf"/>
</dbReference>
<accession>A0ABV4HNM0</accession>
<dbReference type="PRINTS" id="PR00039">
    <property type="entry name" value="HTHLYSR"/>
</dbReference>
<dbReference type="InterPro" id="IPR000847">
    <property type="entry name" value="LysR_HTH_N"/>
</dbReference>
<gene>
    <name evidence="6" type="ORF">AB6713_06815</name>
</gene>
<name>A0ABV4HNM0_9GAMM</name>
<keyword evidence="2" id="KW-0805">Transcription regulation</keyword>
<dbReference type="RefSeq" id="WP_370563489.1">
    <property type="nucleotide sequence ID" value="NZ_JBFWIB010000004.1"/>
</dbReference>
<dbReference type="CDD" id="cd08432">
    <property type="entry name" value="PBP2_GcdR_TrpI_HvrB_AmpR_like"/>
    <property type="match status" value="1"/>
</dbReference>
<comment type="caution">
    <text evidence="6">The sequence shown here is derived from an EMBL/GenBank/DDBJ whole genome shotgun (WGS) entry which is preliminary data.</text>
</comment>
<dbReference type="InterPro" id="IPR005119">
    <property type="entry name" value="LysR_subst-bd"/>
</dbReference>
<dbReference type="SUPFAM" id="SSF53850">
    <property type="entry name" value="Periplasmic binding protein-like II"/>
    <property type="match status" value="1"/>
</dbReference>
<dbReference type="Pfam" id="PF00126">
    <property type="entry name" value="HTH_1"/>
    <property type="match status" value="1"/>
</dbReference>
<sequence>MNKVVATEPLPPLSMVRAFEAAARLSSFTRAADELHMTQAAVSYQIKQLERRLGLTLFQRLPRQVVLTAAGQRLAPAVLDAFRTLRTAFGQVHERAEHELAITSLPTIAATWLVPRLGAFQLAHPRLAVRLDTSVPTVDFSAGEFDVGLRSGRGDWPGLVADRLLPSLFTPLCSPQVRERLRTPADLLGLQRMGRERWWRQWFDAAGVMDADLGARPSIDLSVEQFEITSAVAGHGVAITSPLFFRKELSSGELVQPFDLILRDERDYWLVYPAGRRHSSKIQAFRTWLLEEVAQEPVYASVLAEEPAPASAAPAT</sequence>
<dbReference type="InterPro" id="IPR036388">
    <property type="entry name" value="WH-like_DNA-bd_sf"/>
</dbReference>
<dbReference type="PROSITE" id="PS50931">
    <property type="entry name" value="HTH_LYSR"/>
    <property type="match status" value="1"/>
</dbReference>
<reference evidence="6 7" key="1">
    <citation type="submission" date="2024-07" db="EMBL/GenBank/DDBJ databases">
        <title>Luteimonas salilacus sp. nov., isolated from the shore soil of Salt Lake in Tibet of China.</title>
        <authorList>
            <person name="Zhang X."/>
            <person name="Li A."/>
        </authorList>
    </citation>
    <scope>NUCLEOTIDE SEQUENCE [LARGE SCALE GENOMIC DNA]</scope>
    <source>
        <strain evidence="6 7">B3-2-R+30</strain>
    </source>
</reference>
<evidence type="ECO:0000259" key="5">
    <source>
        <dbReference type="PROSITE" id="PS50931"/>
    </source>
</evidence>
<evidence type="ECO:0000256" key="2">
    <source>
        <dbReference type="ARBA" id="ARBA00023015"/>
    </source>
</evidence>
<dbReference type="PANTHER" id="PTHR30537:SF26">
    <property type="entry name" value="GLYCINE CLEAVAGE SYSTEM TRANSCRIPTIONAL ACTIVATOR"/>
    <property type="match status" value="1"/>
</dbReference>
<keyword evidence="7" id="KW-1185">Reference proteome</keyword>
<evidence type="ECO:0000256" key="3">
    <source>
        <dbReference type="ARBA" id="ARBA00023125"/>
    </source>
</evidence>
<dbReference type="EMBL" id="JBFWIC010000007">
    <property type="protein sequence ID" value="MEZ0474328.1"/>
    <property type="molecule type" value="Genomic_DNA"/>
</dbReference>